<evidence type="ECO:0000256" key="4">
    <source>
        <dbReference type="ARBA" id="ARBA00022801"/>
    </source>
</evidence>
<dbReference type="SUPFAM" id="SSF51261">
    <property type="entry name" value="Duplicated hybrid motif"/>
    <property type="match status" value="1"/>
</dbReference>
<protein>
    <submittedName>
        <fullName evidence="9">M23 family metallopeptidase</fullName>
    </submittedName>
</protein>
<feature type="transmembrane region" description="Helical" evidence="7">
    <location>
        <begin position="21"/>
        <end position="45"/>
    </location>
</feature>
<reference evidence="9 10" key="1">
    <citation type="submission" date="2019-02" db="EMBL/GenBank/DDBJ databases">
        <title>Aquabacterium sp. strain KMB7.</title>
        <authorList>
            <person name="Chen W.-M."/>
        </authorList>
    </citation>
    <scope>NUCLEOTIDE SEQUENCE [LARGE SCALE GENOMIC DNA]</scope>
    <source>
        <strain evidence="9 10">KMB7</strain>
    </source>
</reference>
<dbReference type="InterPro" id="IPR050570">
    <property type="entry name" value="Cell_wall_metabolism_enzyme"/>
</dbReference>
<evidence type="ECO:0000256" key="3">
    <source>
        <dbReference type="ARBA" id="ARBA00022723"/>
    </source>
</evidence>
<evidence type="ECO:0000256" key="1">
    <source>
        <dbReference type="ARBA" id="ARBA00001947"/>
    </source>
</evidence>
<keyword evidence="10" id="KW-1185">Reference proteome</keyword>
<dbReference type="GO" id="GO:0046872">
    <property type="term" value="F:metal ion binding"/>
    <property type="evidence" value="ECO:0007669"/>
    <property type="project" value="UniProtKB-KW"/>
</dbReference>
<dbReference type="AlphaFoldDB" id="A0A4Q9GY07"/>
<proteinExistence type="predicted"/>
<dbReference type="Pfam" id="PF01551">
    <property type="entry name" value="Peptidase_M23"/>
    <property type="match status" value="1"/>
</dbReference>
<dbReference type="PANTHER" id="PTHR21666">
    <property type="entry name" value="PEPTIDASE-RELATED"/>
    <property type="match status" value="1"/>
</dbReference>
<name>A0A4Q9GY07_9BURK</name>
<dbReference type="PANTHER" id="PTHR21666:SF288">
    <property type="entry name" value="CELL DIVISION PROTEIN YTFB"/>
    <property type="match status" value="1"/>
</dbReference>
<dbReference type="RefSeq" id="WP_130967453.1">
    <property type="nucleotide sequence ID" value="NZ_SIXI01000003.1"/>
</dbReference>
<feature type="domain" description="M23ase beta-sheet core" evidence="8">
    <location>
        <begin position="209"/>
        <end position="303"/>
    </location>
</feature>
<dbReference type="InterPro" id="IPR016047">
    <property type="entry name" value="M23ase_b-sheet_dom"/>
</dbReference>
<comment type="caution">
    <text evidence="9">The sequence shown here is derived from an EMBL/GenBank/DDBJ whole genome shotgun (WGS) entry which is preliminary data.</text>
</comment>
<keyword evidence="7" id="KW-1133">Transmembrane helix</keyword>
<evidence type="ECO:0000259" key="8">
    <source>
        <dbReference type="Pfam" id="PF01551"/>
    </source>
</evidence>
<dbReference type="EMBL" id="SIXI01000003">
    <property type="protein sequence ID" value="TBO31101.1"/>
    <property type="molecule type" value="Genomic_DNA"/>
</dbReference>
<keyword evidence="7" id="KW-0472">Membrane</keyword>
<evidence type="ECO:0000313" key="9">
    <source>
        <dbReference type="EMBL" id="TBO31101.1"/>
    </source>
</evidence>
<organism evidence="9 10">
    <name type="scientific">Aquabacterium lacunae</name>
    <dbReference type="NCBI Taxonomy" id="2528630"/>
    <lineage>
        <taxon>Bacteria</taxon>
        <taxon>Pseudomonadati</taxon>
        <taxon>Pseudomonadota</taxon>
        <taxon>Betaproteobacteria</taxon>
        <taxon>Burkholderiales</taxon>
        <taxon>Aquabacterium</taxon>
    </lineage>
</organism>
<keyword evidence="3" id="KW-0479">Metal-binding</keyword>
<dbReference type="OrthoDB" id="9815245at2"/>
<dbReference type="CDD" id="cd12797">
    <property type="entry name" value="M23_peptidase"/>
    <property type="match status" value="1"/>
</dbReference>
<dbReference type="Gene3D" id="2.70.70.10">
    <property type="entry name" value="Glucose Permease (Domain IIA)"/>
    <property type="match status" value="1"/>
</dbReference>
<keyword evidence="6" id="KW-0482">Metalloprotease</keyword>
<keyword evidence="2" id="KW-0645">Protease</keyword>
<keyword evidence="7" id="KW-0812">Transmembrane</keyword>
<evidence type="ECO:0000256" key="6">
    <source>
        <dbReference type="ARBA" id="ARBA00023049"/>
    </source>
</evidence>
<keyword evidence="4" id="KW-0378">Hydrolase</keyword>
<sequence>MQILITTSVHKPARVLSFTPWSLALAVLALIIPLMIASLLVYHAIVLKAAHEKWPIVSDVVRFVERQDMAQRDQYLRANLDAMAVKVGEMQARLVRMEAVSERLAGMAGIKPEELRKIEPAANPASGAGGPLPALRQAPQVDSMADLDQLVAQMEALGDRNADVFTLIESRLFEKRLAALTIPSSPPVAGPVGSGFGFRSDPFTGRPALHTGLDFPADTGTPIMAAAGGVVLSASSHPQYGQLVELDHGNGVVTRYAHTSKMLVKQGDLIRRGQTIAEVGNTGRSTGPHLHFEVLVEGVQQNPAKFLASKDSTGMPVAQLTEFAPRPWR</sequence>
<dbReference type="InterPro" id="IPR011055">
    <property type="entry name" value="Dup_hybrid_motif"/>
</dbReference>
<evidence type="ECO:0000313" key="10">
    <source>
        <dbReference type="Proteomes" id="UP000292120"/>
    </source>
</evidence>
<evidence type="ECO:0000256" key="5">
    <source>
        <dbReference type="ARBA" id="ARBA00022833"/>
    </source>
</evidence>
<evidence type="ECO:0000256" key="2">
    <source>
        <dbReference type="ARBA" id="ARBA00022670"/>
    </source>
</evidence>
<dbReference type="GO" id="GO:0004222">
    <property type="term" value="F:metalloendopeptidase activity"/>
    <property type="evidence" value="ECO:0007669"/>
    <property type="project" value="TreeGrafter"/>
</dbReference>
<accession>A0A4Q9GY07</accession>
<keyword evidence="5" id="KW-0862">Zinc</keyword>
<dbReference type="GO" id="GO:0006508">
    <property type="term" value="P:proteolysis"/>
    <property type="evidence" value="ECO:0007669"/>
    <property type="project" value="UniProtKB-KW"/>
</dbReference>
<dbReference type="FunFam" id="2.70.70.10:FF:000006">
    <property type="entry name" value="M23 family peptidase"/>
    <property type="match status" value="1"/>
</dbReference>
<dbReference type="Proteomes" id="UP000292120">
    <property type="component" value="Unassembled WGS sequence"/>
</dbReference>
<evidence type="ECO:0000256" key="7">
    <source>
        <dbReference type="SAM" id="Phobius"/>
    </source>
</evidence>
<gene>
    <name evidence="9" type="ORF">EYS42_07565</name>
</gene>
<comment type="cofactor">
    <cofactor evidence="1">
        <name>Zn(2+)</name>
        <dbReference type="ChEBI" id="CHEBI:29105"/>
    </cofactor>
</comment>